<accession>A0AAD4ZQJ9</accession>
<name>A0AAD4ZQJ9_PRUDU</name>
<evidence type="ECO:0000313" key="2">
    <source>
        <dbReference type="Proteomes" id="UP001054821"/>
    </source>
</evidence>
<sequence length="122" mass="14629">MNSCGKAIQNFFDDDSKADHHQQRVAMVIQHHTFLLEQYAQQFQHGGSVVGRKYKNRKREKHYQNLMEDYFCERPLFSPVNFHRRLLMRIELFYHILNDVAHEPCFSMKIDACGRQSDRTRP</sequence>
<gene>
    <name evidence="1" type="ORF">L3X38_005267</name>
</gene>
<dbReference type="PANTHER" id="PTHR47150:SF5">
    <property type="entry name" value="OS07G0546750 PROTEIN"/>
    <property type="match status" value="1"/>
</dbReference>
<protein>
    <submittedName>
        <fullName evidence="1">Uncharacterized protein</fullName>
    </submittedName>
</protein>
<keyword evidence="2" id="KW-1185">Reference proteome</keyword>
<dbReference type="PANTHER" id="PTHR47150">
    <property type="entry name" value="OS12G0169200 PROTEIN"/>
    <property type="match status" value="1"/>
</dbReference>
<organism evidence="1 2">
    <name type="scientific">Prunus dulcis</name>
    <name type="common">Almond</name>
    <name type="synonym">Amygdalus dulcis</name>
    <dbReference type="NCBI Taxonomy" id="3755"/>
    <lineage>
        <taxon>Eukaryota</taxon>
        <taxon>Viridiplantae</taxon>
        <taxon>Streptophyta</taxon>
        <taxon>Embryophyta</taxon>
        <taxon>Tracheophyta</taxon>
        <taxon>Spermatophyta</taxon>
        <taxon>Magnoliopsida</taxon>
        <taxon>eudicotyledons</taxon>
        <taxon>Gunneridae</taxon>
        <taxon>Pentapetalae</taxon>
        <taxon>rosids</taxon>
        <taxon>fabids</taxon>
        <taxon>Rosales</taxon>
        <taxon>Rosaceae</taxon>
        <taxon>Amygdaloideae</taxon>
        <taxon>Amygdaleae</taxon>
        <taxon>Prunus</taxon>
    </lineage>
</organism>
<evidence type="ECO:0000313" key="1">
    <source>
        <dbReference type="EMBL" id="KAI5352376.1"/>
    </source>
</evidence>
<reference evidence="1 2" key="1">
    <citation type="journal article" date="2022" name="G3 (Bethesda)">
        <title>Whole-genome sequence and methylome profiling of the almond [Prunus dulcis (Mill.) D.A. Webb] cultivar 'Nonpareil'.</title>
        <authorList>
            <person name="D'Amico-Willman K.M."/>
            <person name="Ouma W.Z."/>
            <person name="Meulia T."/>
            <person name="Sideli G.M."/>
            <person name="Gradziel T.M."/>
            <person name="Fresnedo-Ramirez J."/>
        </authorList>
    </citation>
    <scope>NUCLEOTIDE SEQUENCE [LARGE SCALE GENOMIC DNA]</scope>
    <source>
        <strain evidence="1">Clone GOH B32 T37-40</strain>
    </source>
</reference>
<proteinExistence type="predicted"/>
<comment type="caution">
    <text evidence="1">The sequence shown here is derived from an EMBL/GenBank/DDBJ whole genome shotgun (WGS) entry which is preliminary data.</text>
</comment>
<dbReference type="Proteomes" id="UP001054821">
    <property type="component" value="Chromosome 1"/>
</dbReference>
<dbReference type="EMBL" id="JAJFAZ020000001">
    <property type="protein sequence ID" value="KAI5352376.1"/>
    <property type="molecule type" value="Genomic_DNA"/>
</dbReference>
<dbReference type="AlphaFoldDB" id="A0AAD4ZQJ9"/>